<dbReference type="AlphaFoldDB" id="M7PUW3"/>
<dbReference type="GO" id="GO:0009103">
    <property type="term" value="P:lipopolysaccharide biosynthetic process"/>
    <property type="evidence" value="ECO:0007669"/>
    <property type="project" value="UniProtKB-KW"/>
</dbReference>
<keyword evidence="3 9" id="KW-0808">Transferase</keyword>
<dbReference type="Gene3D" id="3.90.550.10">
    <property type="entry name" value="Spore Coat Polysaccharide Biosynthesis Protein SpsA, Chain A"/>
    <property type="match status" value="1"/>
</dbReference>
<dbReference type="InterPro" id="IPR001173">
    <property type="entry name" value="Glyco_trans_2-like"/>
</dbReference>
<evidence type="ECO:0000259" key="8">
    <source>
        <dbReference type="Pfam" id="PF00535"/>
    </source>
</evidence>
<dbReference type="GO" id="GO:0005886">
    <property type="term" value="C:plasma membrane"/>
    <property type="evidence" value="ECO:0007669"/>
    <property type="project" value="TreeGrafter"/>
</dbReference>
<evidence type="ECO:0000256" key="1">
    <source>
        <dbReference type="ARBA" id="ARBA00022475"/>
    </source>
</evidence>
<keyword evidence="7" id="KW-0472">Membrane</keyword>
<proteinExistence type="predicted"/>
<dbReference type="eggNOG" id="COG0463">
    <property type="taxonomic scope" value="Bacteria"/>
</dbReference>
<evidence type="ECO:0000313" key="9">
    <source>
        <dbReference type="EMBL" id="EMR14239.1"/>
    </source>
</evidence>
<evidence type="ECO:0000313" key="10">
    <source>
        <dbReference type="Proteomes" id="UP000012019"/>
    </source>
</evidence>
<dbReference type="SUPFAM" id="SSF53448">
    <property type="entry name" value="Nucleotide-diphospho-sugar transferases"/>
    <property type="match status" value="1"/>
</dbReference>
<evidence type="ECO:0000256" key="6">
    <source>
        <dbReference type="ARBA" id="ARBA00022989"/>
    </source>
</evidence>
<evidence type="ECO:0000256" key="2">
    <source>
        <dbReference type="ARBA" id="ARBA00022676"/>
    </source>
</evidence>
<dbReference type="PATRIC" id="fig|1286106.3.peg.179"/>
<sequence length="245" mass="27204">MAIQTPSPELQLSIVIPIFNEQDNIEPLCTEIRTALHAAGLSFEIILVDDASTDNSATKIQAMSSPDIRGVFHRINAGQSAAVASGFAAAHGQWIGTLDGDIQNDPADLPVMLQKALAEQVDCVTGVRAKRQDTWLRKFSSRVANGFRDWITGDKVSDSGCGVRVVRREAVRELPVFNGLHRFMPTLLRGQGFKVIEHPVNHRPRLHGESKYGVNNRLWRGIYDCFGVRWYLKRAVRSDRLGSSD</sequence>
<comment type="caution">
    <text evidence="9">The sequence shown here is derived from an EMBL/GenBank/DDBJ whole genome shotgun (WGS) entry which is preliminary data.</text>
</comment>
<protein>
    <submittedName>
        <fullName evidence="9">Group 2 family glycosyl transferase</fullName>
    </submittedName>
</protein>
<accession>M7PUW3</accession>
<evidence type="ECO:0000256" key="3">
    <source>
        <dbReference type="ARBA" id="ARBA00022679"/>
    </source>
</evidence>
<dbReference type="STRING" id="1286106.MPL1_00897"/>
<evidence type="ECO:0000256" key="4">
    <source>
        <dbReference type="ARBA" id="ARBA00022692"/>
    </source>
</evidence>
<dbReference type="Proteomes" id="UP000012019">
    <property type="component" value="Unassembled WGS sequence"/>
</dbReference>
<dbReference type="OrthoDB" id="9811884at2"/>
<dbReference type="PANTHER" id="PTHR48090">
    <property type="entry name" value="UNDECAPRENYL-PHOSPHATE 4-DEOXY-4-FORMAMIDO-L-ARABINOSE TRANSFERASE-RELATED"/>
    <property type="match status" value="1"/>
</dbReference>
<gene>
    <name evidence="9" type="ORF">MPL1_00897</name>
</gene>
<keyword evidence="10" id="KW-1185">Reference proteome</keyword>
<evidence type="ECO:0000256" key="5">
    <source>
        <dbReference type="ARBA" id="ARBA00022985"/>
    </source>
</evidence>
<evidence type="ECO:0000256" key="7">
    <source>
        <dbReference type="ARBA" id="ARBA00023136"/>
    </source>
</evidence>
<dbReference type="RefSeq" id="WP_009725245.1">
    <property type="nucleotide sequence ID" value="NZ_APHR01000004.1"/>
</dbReference>
<keyword evidence="4" id="KW-0812">Transmembrane</keyword>
<dbReference type="EMBL" id="APHR01000004">
    <property type="protein sequence ID" value="EMR14239.1"/>
    <property type="molecule type" value="Genomic_DNA"/>
</dbReference>
<organism evidence="9 10">
    <name type="scientific">Methylophaga lonarensis MPL</name>
    <dbReference type="NCBI Taxonomy" id="1286106"/>
    <lineage>
        <taxon>Bacteria</taxon>
        <taxon>Pseudomonadati</taxon>
        <taxon>Pseudomonadota</taxon>
        <taxon>Gammaproteobacteria</taxon>
        <taxon>Thiotrichales</taxon>
        <taxon>Piscirickettsiaceae</taxon>
        <taxon>Methylophaga</taxon>
    </lineage>
</organism>
<keyword evidence="6" id="KW-1133">Transmembrane helix</keyword>
<dbReference type="InterPro" id="IPR050256">
    <property type="entry name" value="Glycosyltransferase_2"/>
</dbReference>
<keyword evidence="1" id="KW-1003">Cell membrane</keyword>
<reference evidence="9 10" key="1">
    <citation type="journal article" date="2013" name="Genome Announc.">
        <title>Draft Genome Sequence of Methylophaga lonarensis MPLT, a Haloalkaliphilic (Non-Methane-Utilizing) Methylotroph.</title>
        <authorList>
            <person name="Shetty S.A."/>
            <person name="Marathe N.P."/>
            <person name="Munot H."/>
            <person name="Antony C.P."/>
            <person name="Dhotre D.P."/>
            <person name="Murrell J.C."/>
            <person name="Shouche Y.S."/>
        </authorList>
    </citation>
    <scope>NUCLEOTIDE SEQUENCE [LARGE SCALE GENOMIC DNA]</scope>
    <source>
        <strain evidence="9 10">MPL</strain>
    </source>
</reference>
<dbReference type="GO" id="GO:0099621">
    <property type="term" value="F:undecaprenyl-phosphate 4-deoxy-4-formamido-L-arabinose transferase activity"/>
    <property type="evidence" value="ECO:0007669"/>
    <property type="project" value="TreeGrafter"/>
</dbReference>
<dbReference type="Pfam" id="PF00535">
    <property type="entry name" value="Glycos_transf_2"/>
    <property type="match status" value="1"/>
</dbReference>
<feature type="domain" description="Glycosyltransferase 2-like" evidence="8">
    <location>
        <begin position="13"/>
        <end position="173"/>
    </location>
</feature>
<name>M7PUW3_9GAMM</name>
<keyword evidence="5" id="KW-0448">Lipopolysaccharide biosynthesis</keyword>
<dbReference type="InterPro" id="IPR029044">
    <property type="entry name" value="Nucleotide-diphossugar_trans"/>
</dbReference>
<dbReference type="PANTHER" id="PTHR48090:SF3">
    <property type="entry name" value="UNDECAPRENYL-PHOSPHATE 4-DEOXY-4-FORMAMIDO-L-ARABINOSE TRANSFERASE"/>
    <property type="match status" value="1"/>
</dbReference>
<keyword evidence="2" id="KW-0328">Glycosyltransferase</keyword>